<dbReference type="Proteomes" id="UP000011863">
    <property type="component" value="Chromosome"/>
</dbReference>
<evidence type="ECO:0000313" key="3">
    <source>
        <dbReference type="Proteomes" id="UP000011863"/>
    </source>
</evidence>
<proteinExistence type="predicted"/>
<protein>
    <recommendedName>
        <fullName evidence="1">ACT domain-containing protein</fullName>
    </recommendedName>
</protein>
<dbReference type="KEGG" id="aym:YM304_19200"/>
<gene>
    <name evidence="2" type="ORF">YM304_19200</name>
</gene>
<sequence>MMVTIVIRVWMPDRPGALGQVASRIGAVRGDVLGIEILEHGVEQVIDELTVALPDIDLVPLLLQEVDDVDGVSVESVRTVDPDRIDPNLSTLAAGAALAESSSDERLEVLCQGVHRVVEADWAVVLRGSEVIAQEGDTPEVAWLVAFLAGSEHLSETDETLPGDLVWGHMVTSGLTVAAGRTDPPIHERERIRISLLARLADALL</sequence>
<name>A0A6C7E2D9_ILUCY</name>
<dbReference type="InterPro" id="IPR002912">
    <property type="entry name" value="ACT_dom"/>
</dbReference>
<evidence type="ECO:0000313" key="2">
    <source>
        <dbReference type="EMBL" id="BAN02234.1"/>
    </source>
</evidence>
<organism evidence="2 3">
    <name type="scientific">Ilumatobacter coccineus (strain NBRC 103263 / KCTC 29153 / YM16-304)</name>
    <dbReference type="NCBI Taxonomy" id="1313172"/>
    <lineage>
        <taxon>Bacteria</taxon>
        <taxon>Bacillati</taxon>
        <taxon>Actinomycetota</taxon>
        <taxon>Acidimicrobiia</taxon>
        <taxon>Acidimicrobiales</taxon>
        <taxon>Ilumatobacteraceae</taxon>
        <taxon>Ilumatobacter</taxon>
    </lineage>
</organism>
<accession>A0A6C7E2D9</accession>
<dbReference type="EMBL" id="AP012057">
    <property type="protein sequence ID" value="BAN02234.1"/>
    <property type="molecule type" value="Genomic_DNA"/>
</dbReference>
<reference evidence="2 3" key="1">
    <citation type="journal article" date="2013" name="Int. J. Syst. Evol. Microbiol.">
        <title>Ilumatobacter nonamiense sp. nov. and Ilumatobacter coccineum sp. nov., isolated from seashore sand.</title>
        <authorList>
            <person name="Matsumoto A."/>
            <person name="Kasai H."/>
            <person name="Matsuo Y."/>
            <person name="Shizuri Y."/>
            <person name="Ichikawa N."/>
            <person name="Fujita N."/>
            <person name="Omura S."/>
            <person name="Takahashi Y."/>
        </authorList>
    </citation>
    <scope>NUCLEOTIDE SEQUENCE [LARGE SCALE GENOMIC DNA]</scope>
    <source>
        <strain evidence="3">NBRC 103263 / KCTC 29153 / YM16-304</strain>
    </source>
</reference>
<dbReference type="RefSeq" id="WP_015441481.1">
    <property type="nucleotide sequence ID" value="NC_020520.1"/>
</dbReference>
<feature type="domain" description="ACT" evidence="1">
    <location>
        <begin position="6"/>
        <end position="82"/>
    </location>
</feature>
<dbReference type="AlphaFoldDB" id="A0A6C7E2D9"/>
<evidence type="ECO:0000259" key="1">
    <source>
        <dbReference type="PROSITE" id="PS51671"/>
    </source>
</evidence>
<keyword evidence="3" id="KW-1185">Reference proteome</keyword>
<dbReference type="PROSITE" id="PS51671">
    <property type="entry name" value="ACT"/>
    <property type="match status" value="1"/>
</dbReference>
<dbReference type="Pfam" id="PF01842">
    <property type="entry name" value="ACT"/>
    <property type="match status" value="1"/>
</dbReference>
<dbReference type="OrthoDB" id="5243606at2"/>